<keyword evidence="2" id="KW-1185">Reference proteome</keyword>
<dbReference type="HOGENOM" id="CLU_1775066_0_0_9"/>
<dbReference type="EMBL" id="ACZL01000023">
    <property type="protein sequence ID" value="EHI55337.1"/>
    <property type="molecule type" value="Genomic_DNA"/>
</dbReference>
<evidence type="ECO:0000313" key="1">
    <source>
        <dbReference type="EMBL" id="EHI55337.1"/>
    </source>
</evidence>
<comment type="caution">
    <text evidence="1">The sequence shown here is derived from an EMBL/GenBank/DDBJ whole genome shotgun (WGS) entry which is preliminary data.</text>
</comment>
<name>G5GIT3_9FIRM</name>
<protein>
    <submittedName>
        <fullName evidence="1">Uncharacterized protein</fullName>
    </submittedName>
</protein>
<reference evidence="1 2" key="1">
    <citation type="submission" date="2011-08" db="EMBL/GenBank/DDBJ databases">
        <title>The Genome Sequence of Johnsonella ignava ATCC 51276.</title>
        <authorList>
            <consortium name="The Broad Institute Genome Sequencing Platform"/>
            <person name="Earl A."/>
            <person name="Ward D."/>
            <person name="Feldgarden M."/>
            <person name="Gevers D."/>
            <person name="Izard J."/>
            <person name="Blanton J.M."/>
            <person name="Baranova O.V."/>
            <person name="Dewhirst F.E."/>
            <person name="Young S.K."/>
            <person name="Zeng Q."/>
            <person name="Gargeya S."/>
            <person name="Fitzgerald M."/>
            <person name="Haas B."/>
            <person name="Abouelleil A."/>
            <person name="Alvarado L."/>
            <person name="Arachchi H.M."/>
            <person name="Berlin A."/>
            <person name="Brown A."/>
            <person name="Chapman S.B."/>
            <person name="Chen Z."/>
            <person name="Dunbar C."/>
            <person name="Freedman E."/>
            <person name="Gearin G."/>
            <person name="Gellesch M."/>
            <person name="Goldberg J."/>
            <person name="Griggs A."/>
            <person name="Gujja S."/>
            <person name="Heiman D."/>
            <person name="Howarth C."/>
            <person name="Larson L."/>
            <person name="Lui A."/>
            <person name="MacDonald P.J.P."/>
            <person name="Montmayeur A."/>
            <person name="Murphy C."/>
            <person name="Neiman D."/>
            <person name="Pearson M."/>
            <person name="Priest M."/>
            <person name="Roberts A."/>
            <person name="Saif S."/>
            <person name="Shea T."/>
            <person name="Shenoy N."/>
            <person name="Sisk P."/>
            <person name="Stolte C."/>
            <person name="Sykes S."/>
            <person name="Wortman J."/>
            <person name="Nusbaum C."/>
            <person name="Birren B."/>
        </authorList>
    </citation>
    <scope>NUCLEOTIDE SEQUENCE [LARGE SCALE GENOMIC DNA]</scope>
    <source>
        <strain evidence="1 2">ATCC 51276</strain>
    </source>
</reference>
<dbReference type="STRING" id="679200.HMPREF9333_01473"/>
<proteinExistence type="predicted"/>
<dbReference type="Proteomes" id="UP000003011">
    <property type="component" value="Unassembled WGS sequence"/>
</dbReference>
<dbReference type="AlphaFoldDB" id="G5GIT3"/>
<accession>G5GIT3</accession>
<sequence>MDILICKIKYPNDTSGKIVPHQHFVGCYEEGILELYSISSITGKEYKVYDKEGMPNPTYYLIIGSECTLCNLKVPSFIDCAKSYMLNITDNMDINKLGHRGIPKEIVEKIKNKIKETKDNGSHVQYTISSGDFVTYNTICKIK</sequence>
<dbReference type="RefSeq" id="WP_005541141.1">
    <property type="nucleotide sequence ID" value="NZ_JH378833.1"/>
</dbReference>
<gene>
    <name evidence="1" type="ORF">HMPREF9333_01473</name>
</gene>
<organism evidence="1 2">
    <name type="scientific">Johnsonella ignava ATCC 51276</name>
    <dbReference type="NCBI Taxonomy" id="679200"/>
    <lineage>
        <taxon>Bacteria</taxon>
        <taxon>Bacillati</taxon>
        <taxon>Bacillota</taxon>
        <taxon>Clostridia</taxon>
        <taxon>Lachnospirales</taxon>
        <taxon>Lachnospiraceae</taxon>
        <taxon>Johnsonella</taxon>
    </lineage>
</organism>
<evidence type="ECO:0000313" key="2">
    <source>
        <dbReference type="Proteomes" id="UP000003011"/>
    </source>
</evidence>
<dbReference type="eggNOG" id="ENOG5033T2S">
    <property type="taxonomic scope" value="Bacteria"/>
</dbReference>
<dbReference type="OrthoDB" id="2056868at2"/>